<dbReference type="Proteomes" id="UP000243797">
    <property type="component" value="Unassembled WGS sequence"/>
</dbReference>
<evidence type="ECO:0000313" key="3">
    <source>
        <dbReference type="Proteomes" id="UP000243797"/>
    </source>
</evidence>
<dbReference type="STRING" id="2082308.A0A2K1QYR0"/>
<feature type="region of interest" description="Disordered" evidence="1">
    <location>
        <begin position="298"/>
        <end position="322"/>
    </location>
</feature>
<reference evidence="2 3" key="1">
    <citation type="submission" date="2017-06" db="EMBL/GenBank/DDBJ databases">
        <title>Draft genome sequence of a variant of Elsinoe murrayae.</title>
        <authorList>
            <person name="Cheng Q."/>
        </authorList>
    </citation>
    <scope>NUCLEOTIDE SEQUENCE [LARGE SCALE GENOMIC DNA]</scope>
    <source>
        <strain evidence="2 3">CQ-2017a</strain>
    </source>
</reference>
<accession>A0A2K1QYR0</accession>
<dbReference type="InterPro" id="IPR016181">
    <property type="entry name" value="Acyl_CoA_acyltransferase"/>
</dbReference>
<proteinExistence type="predicted"/>
<dbReference type="AlphaFoldDB" id="A0A2K1QYR0"/>
<dbReference type="CDD" id="cd04301">
    <property type="entry name" value="NAT_SF"/>
    <property type="match status" value="1"/>
</dbReference>
<dbReference type="Gene3D" id="3.40.630.30">
    <property type="match status" value="1"/>
</dbReference>
<feature type="compositionally biased region" description="Basic and acidic residues" evidence="1">
    <location>
        <begin position="298"/>
        <end position="313"/>
    </location>
</feature>
<organism evidence="2 3">
    <name type="scientific">Sphaceloma murrayae</name>
    <dbReference type="NCBI Taxonomy" id="2082308"/>
    <lineage>
        <taxon>Eukaryota</taxon>
        <taxon>Fungi</taxon>
        <taxon>Dikarya</taxon>
        <taxon>Ascomycota</taxon>
        <taxon>Pezizomycotina</taxon>
        <taxon>Dothideomycetes</taxon>
        <taxon>Dothideomycetidae</taxon>
        <taxon>Myriangiales</taxon>
        <taxon>Elsinoaceae</taxon>
        <taxon>Sphaceloma</taxon>
    </lineage>
</organism>
<keyword evidence="3" id="KW-1185">Reference proteome</keyword>
<evidence type="ECO:0000313" key="2">
    <source>
        <dbReference type="EMBL" id="PNS20192.1"/>
    </source>
</evidence>
<sequence length="322" mass="34190">MPPPTSPQSQPEIIPLLLTPSLLTPTPQRIPLLTSLLTLINASYGANHFSHPHIFDTTHVRAHTPQDITDIPGHQGFTIVLLETEPGTPDPDLPGTQVRVLATGSVKDFGPGSATEHVASALAQMHASSAAAAATATAPPRVAGDWRVETVGPVRRFEVTAFGVDPGAQGRGLGARVMEALEWIVSRGLYGEASPGMEDGVGVRGLRHRGEVVEGIDMRLLRGGGDGVGRGRGSGAVEGLVSRWTPPVLVLTCIVQLGMEKYYSKLGFRTTEGGKAPVGLWGCIGECDWVYMEKGREEGAKKKSIRDQEKEQTRPPGVVHGT</sequence>
<protein>
    <submittedName>
        <fullName evidence="2">Uncharacterized protein</fullName>
    </submittedName>
</protein>
<comment type="caution">
    <text evidence="2">The sequence shown here is derived from an EMBL/GenBank/DDBJ whole genome shotgun (WGS) entry which is preliminary data.</text>
</comment>
<dbReference type="SUPFAM" id="SSF55729">
    <property type="entry name" value="Acyl-CoA N-acyltransferases (Nat)"/>
    <property type="match status" value="1"/>
</dbReference>
<dbReference type="EMBL" id="NKHZ01000025">
    <property type="protein sequence ID" value="PNS20192.1"/>
    <property type="molecule type" value="Genomic_DNA"/>
</dbReference>
<evidence type="ECO:0000256" key="1">
    <source>
        <dbReference type="SAM" id="MobiDB-lite"/>
    </source>
</evidence>
<dbReference type="InParanoid" id="A0A2K1QYR0"/>
<name>A0A2K1QYR0_9PEZI</name>
<gene>
    <name evidence="2" type="ORF">CAC42_5642</name>
</gene>
<dbReference type="OrthoDB" id="4436770at2759"/>